<protein>
    <submittedName>
        <fullName evidence="4">Flavin-dependent dehydrogenase</fullName>
    </submittedName>
</protein>
<feature type="compositionally biased region" description="Basic and acidic residues" evidence="2">
    <location>
        <begin position="184"/>
        <end position="202"/>
    </location>
</feature>
<dbReference type="AlphaFoldDB" id="A0A660CGR2"/>
<dbReference type="Gene3D" id="3.50.50.60">
    <property type="entry name" value="FAD/NAD(P)-binding domain"/>
    <property type="match status" value="1"/>
</dbReference>
<dbReference type="GO" id="GO:0071949">
    <property type="term" value="F:FAD binding"/>
    <property type="evidence" value="ECO:0007669"/>
    <property type="project" value="InterPro"/>
</dbReference>
<name>A0A660CGR2_9PSEU</name>
<dbReference type="PANTHER" id="PTHR43747">
    <property type="entry name" value="FAD-BINDING PROTEIN"/>
    <property type="match status" value="1"/>
</dbReference>
<dbReference type="SUPFAM" id="SSF51905">
    <property type="entry name" value="FAD/NAD(P)-binding domain"/>
    <property type="match status" value="1"/>
</dbReference>
<evidence type="ECO:0000313" key="5">
    <source>
        <dbReference type="Proteomes" id="UP000317303"/>
    </source>
</evidence>
<gene>
    <name evidence="4" type="ORF">JD82_02556</name>
</gene>
<feature type="domain" description="FAD-binding" evidence="3">
    <location>
        <begin position="6"/>
        <end position="170"/>
    </location>
</feature>
<comment type="similarity">
    <text evidence="1">Belongs to the flavin-dependent halogenase family. Bacterial tryptophan halogenase subfamily.</text>
</comment>
<evidence type="ECO:0000313" key="4">
    <source>
        <dbReference type="EMBL" id="TWH20709.1"/>
    </source>
</evidence>
<evidence type="ECO:0000256" key="2">
    <source>
        <dbReference type="SAM" id="MobiDB-lite"/>
    </source>
</evidence>
<accession>A0A660CGR2</accession>
<dbReference type="OrthoDB" id="103324at2"/>
<dbReference type="RefSeq" id="WP_030531701.1">
    <property type="nucleotide sequence ID" value="NZ_JOIJ01000005.1"/>
</dbReference>
<dbReference type="InterPro" id="IPR036188">
    <property type="entry name" value="FAD/NAD-bd_sf"/>
</dbReference>
<evidence type="ECO:0000259" key="3">
    <source>
        <dbReference type="Pfam" id="PF01494"/>
    </source>
</evidence>
<dbReference type="PANTHER" id="PTHR43747:SF1">
    <property type="entry name" value="SLR1998 PROTEIN"/>
    <property type="match status" value="1"/>
</dbReference>
<dbReference type="InterPro" id="IPR050816">
    <property type="entry name" value="Flavin-dep_Halogenase_NPB"/>
</dbReference>
<feature type="region of interest" description="Disordered" evidence="2">
    <location>
        <begin position="184"/>
        <end position="205"/>
    </location>
</feature>
<comment type="caution">
    <text evidence="4">The sequence shown here is derived from an EMBL/GenBank/DDBJ whole genome shotgun (WGS) entry which is preliminary data.</text>
</comment>
<organism evidence="4 5">
    <name type="scientific">Prauserella rugosa</name>
    <dbReference type="NCBI Taxonomy" id="43354"/>
    <lineage>
        <taxon>Bacteria</taxon>
        <taxon>Bacillati</taxon>
        <taxon>Actinomycetota</taxon>
        <taxon>Actinomycetes</taxon>
        <taxon>Pseudonocardiales</taxon>
        <taxon>Pseudonocardiaceae</taxon>
        <taxon>Prauserella</taxon>
    </lineage>
</organism>
<keyword evidence="5" id="KW-1185">Reference proteome</keyword>
<dbReference type="Pfam" id="PF01494">
    <property type="entry name" value="FAD_binding_3"/>
    <property type="match status" value="1"/>
</dbReference>
<proteinExistence type="inferred from homology"/>
<reference evidence="4 5" key="1">
    <citation type="submission" date="2019-07" db="EMBL/GenBank/DDBJ databases">
        <title>R&amp;d 2014.</title>
        <authorList>
            <person name="Klenk H.-P."/>
        </authorList>
    </citation>
    <scope>NUCLEOTIDE SEQUENCE [LARGE SCALE GENOMIC DNA]</scope>
    <source>
        <strain evidence="4 5">DSM 43194</strain>
    </source>
</reference>
<dbReference type="InterPro" id="IPR002938">
    <property type="entry name" value="FAD-bd"/>
</dbReference>
<dbReference type="EMBL" id="VLJV01000001">
    <property type="protein sequence ID" value="TWH20709.1"/>
    <property type="molecule type" value="Genomic_DNA"/>
</dbReference>
<dbReference type="Proteomes" id="UP000317303">
    <property type="component" value="Unassembled WGS sequence"/>
</dbReference>
<sequence length="377" mass="39267">MRDDRPVVVAGAGIAGATVAAGLASRGVPVVVVDTQPNPGSAGAEVLAPGVHHVLAELGLTARAAAFPPARVSVMDWGNGEPAWRQALADDAHFPFGYHVDHDAFVALLLTRAQECGATVRRDTHVLGPIRDADGVVSGIEVRDGQGTRALPAAFVVDATGPARAVSSSLSEADPIGEPYRLDRSHEPPGHVPGEHHVRKLPDPGQWQCAVPRADGTSTATLRPHRHVDVAAERWAAYRCPALVGAGWLSVGDAAGRQDPMFLDPATITLLAAQAAVPVVADLAFGSAAQDAPRIAANYHDCYTGVLDAAGEFARFCLDPARQREGTERLAYGLSELVGTAGSGAVLSRTMRAVAGHTSLFDVHCPEGPLIASLQVR</sequence>
<evidence type="ECO:0000256" key="1">
    <source>
        <dbReference type="ARBA" id="ARBA00038396"/>
    </source>
</evidence>